<dbReference type="AlphaFoldDB" id="A0A0A0B6F0"/>
<keyword evidence="2" id="KW-1133">Transmembrane helix</keyword>
<feature type="transmembrane region" description="Helical" evidence="2">
    <location>
        <begin position="6"/>
        <end position="36"/>
    </location>
</feature>
<comment type="caution">
    <text evidence="3">The sequence shown here is derived from an EMBL/GenBank/DDBJ whole genome shotgun (WGS) entry which is preliminary data.</text>
</comment>
<gene>
    <name evidence="3" type="ORF">Q760_01730</name>
</gene>
<accession>A0A0A0B6F0</accession>
<sequence length="451" mass="48288">MDLDSVAGTVLIGALALALIGSLTYAVAGSRAAFLLGVREEAPWWFRRAGARTQGLVVAYVGAAVAVGALASLGVSAVLDDARTLSWTAGWVSAVLVVAATMNRFGPLVVKVASDGRGTWDEPEEADFVEPDDALDDVDVRAAREAALAGDWRPAAHLLAATTDHDARYRRVSVLANAALWRSAWLDAWLRDNPRDQHALAVRAQLAVGRAWEIRGGEWTPKSPERFLDALADAEECAREAIAVTPSDPSPHVSLLTAARGQQVDRDEFDRRLAGLLAVAPDHLEGHEAALQYKAAKWFGSADEMFAFAREASARATPGTALALLVVVAHVEHVLMLTSRSPKLANKHAENPATRAEIAAAEARWRGPDGPSPVGRSRAHNLLAFAWWLAEDADAAREHLAHTREHLSSWPWEYADEPTTVHAQVQAWARARTGSTADGGARSVGKGSGAR</sequence>
<proteinExistence type="predicted"/>
<dbReference type="Proteomes" id="UP000029833">
    <property type="component" value="Unassembled WGS sequence"/>
</dbReference>
<dbReference type="STRING" id="1408250.Q760_01730"/>
<organism evidence="3 4">
    <name type="scientific">Cellulomonas cellasea DSM 20118</name>
    <dbReference type="NCBI Taxonomy" id="1408250"/>
    <lineage>
        <taxon>Bacteria</taxon>
        <taxon>Bacillati</taxon>
        <taxon>Actinomycetota</taxon>
        <taxon>Actinomycetes</taxon>
        <taxon>Micrococcales</taxon>
        <taxon>Cellulomonadaceae</taxon>
        <taxon>Cellulomonas</taxon>
    </lineage>
</organism>
<keyword evidence="2" id="KW-0472">Membrane</keyword>
<name>A0A0A0B6F0_9CELL</name>
<feature type="transmembrane region" description="Helical" evidence="2">
    <location>
        <begin position="85"/>
        <end position="102"/>
    </location>
</feature>
<dbReference type="RefSeq" id="WP_052104295.1">
    <property type="nucleotide sequence ID" value="NZ_AXNT01000109.1"/>
</dbReference>
<protein>
    <recommendedName>
        <fullName evidence="5">DUF4034 domain-containing protein</fullName>
    </recommendedName>
</protein>
<evidence type="ECO:0000256" key="2">
    <source>
        <dbReference type="SAM" id="Phobius"/>
    </source>
</evidence>
<dbReference type="OrthoDB" id="7171245at2"/>
<evidence type="ECO:0008006" key="5">
    <source>
        <dbReference type="Google" id="ProtNLM"/>
    </source>
</evidence>
<evidence type="ECO:0000256" key="1">
    <source>
        <dbReference type="SAM" id="MobiDB-lite"/>
    </source>
</evidence>
<dbReference type="EMBL" id="AXNT01000109">
    <property type="protein sequence ID" value="KGM01384.1"/>
    <property type="molecule type" value="Genomic_DNA"/>
</dbReference>
<keyword evidence="2" id="KW-0812">Transmembrane</keyword>
<evidence type="ECO:0000313" key="3">
    <source>
        <dbReference type="EMBL" id="KGM01384.1"/>
    </source>
</evidence>
<reference evidence="3 4" key="1">
    <citation type="submission" date="2013-10" db="EMBL/GenBank/DDBJ databases">
        <authorList>
            <person name="Wang G."/>
            <person name="Zhuang W."/>
        </authorList>
    </citation>
    <scope>NUCLEOTIDE SEQUENCE [LARGE SCALE GENOMIC DNA]</scope>
    <source>
        <strain evidence="3 4">DSM 20118</strain>
    </source>
</reference>
<keyword evidence="4" id="KW-1185">Reference proteome</keyword>
<feature type="transmembrane region" description="Helical" evidence="2">
    <location>
        <begin position="57"/>
        <end position="79"/>
    </location>
</feature>
<feature type="region of interest" description="Disordered" evidence="1">
    <location>
        <begin position="431"/>
        <end position="451"/>
    </location>
</feature>
<evidence type="ECO:0000313" key="4">
    <source>
        <dbReference type="Proteomes" id="UP000029833"/>
    </source>
</evidence>